<proteinExistence type="inferred from homology"/>
<dbReference type="PROSITE" id="PS50928">
    <property type="entry name" value="ABC_TM1"/>
    <property type="match status" value="1"/>
</dbReference>
<dbReference type="EMBL" id="LWDV01000009">
    <property type="protein sequence ID" value="OCL26251.1"/>
    <property type="molecule type" value="Genomic_DNA"/>
</dbReference>
<dbReference type="InterPro" id="IPR035906">
    <property type="entry name" value="MetI-like_sf"/>
</dbReference>
<evidence type="ECO:0000313" key="10">
    <source>
        <dbReference type="Proteomes" id="UP000093514"/>
    </source>
</evidence>
<feature type="transmembrane region" description="Helical" evidence="7">
    <location>
        <begin position="100"/>
        <end position="119"/>
    </location>
</feature>
<dbReference type="GO" id="GO:0005886">
    <property type="term" value="C:plasma membrane"/>
    <property type="evidence" value="ECO:0007669"/>
    <property type="project" value="UniProtKB-SubCell"/>
</dbReference>
<reference evidence="10" key="1">
    <citation type="submission" date="2016-07" db="EMBL/GenBank/DDBJ databases">
        <authorList>
            <person name="Florea S."/>
            <person name="Webb J.S."/>
            <person name="Jaromczyk J."/>
            <person name="Schardl C.L."/>
        </authorList>
    </citation>
    <scope>NUCLEOTIDE SEQUENCE [LARGE SCALE GENOMIC DNA]</scope>
    <source>
        <strain evidence="10">Z6</strain>
    </source>
</reference>
<keyword evidence="2 7" id="KW-0813">Transport</keyword>
<feature type="transmembrane region" description="Helical" evidence="7">
    <location>
        <begin position="131"/>
        <end position="157"/>
    </location>
</feature>
<dbReference type="Gene3D" id="1.10.3720.10">
    <property type="entry name" value="MetI-like"/>
    <property type="match status" value="1"/>
</dbReference>
<accession>A0A1C0A7Q8</accession>
<evidence type="ECO:0000259" key="8">
    <source>
        <dbReference type="PROSITE" id="PS50928"/>
    </source>
</evidence>
<evidence type="ECO:0000256" key="3">
    <source>
        <dbReference type="ARBA" id="ARBA00022475"/>
    </source>
</evidence>
<keyword evidence="6 7" id="KW-0472">Membrane</keyword>
<keyword evidence="4 7" id="KW-0812">Transmembrane</keyword>
<keyword evidence="5 7" id="KW-1133">Transmembrane helix</keyword>
<dbReference type="PANTHER" id="PTHR30465">
    <property type="entry name" value="INNER MEMBRANE ABC TRANSPORTER"/>
    <property type="match status" value="1"/>
</dbReference>
<evidence type="ECO:0000256" key="7">
    <source>
        <dbReference type="RuleBase" id="RU363032"/>
    </source>
</evidence>
<comment type="similarity">
    <text evidence="7">Belongs to the binding-protein-dependent transport system permease family.</text>
</comment>
<evidence type="ECO:0000256" key="2">
    <source>
        <dbReference type="ARBA" id="ARBA00022448"/>
    </source>
</evidence>
<evidence type="ECO:0000313" key="9">
    <source>
        <dbReference type="EMBL" id="OCL26251.1"/>
    </source>
</evidence>
<dbReference type="InterPro" id="IPR000515">
    <property type="entry name" value="MetI-like"/>
</dbReference>
<feature type="transmembrane region" description="Helical" evidence="7">
    <location>
        <begin position="12"/>
        <end position="30"/>
    </location>
</feature>
<dbReference type="GO" id="GO:0055085">
    <property type="term" value="P:transmembrane transport"/>
    <property type="evidence" value="ECO:0007669"/>
    <property type="project" value="InterPro"/>
</dbReference>
<evidence type="ECO:0000256" key="1">
    <source>
        <dbReference type="ARBA" id="ARBA00004651"/>
    </source>
</evidence>
<organism evidence="9 10">
    <name type="scientific">Orenia metallireducens</name>
    <dbReference type="NCBI Taxonomy" id="1413210"/>
    <lineage>
        <taxon>Bacteria</taxon>
        <taxon>Bacillati</taxon>
        <taxon>Bacillota</taxon>
        <taxon>Clostridia</taxon>
        <taxon>Halanaerobiales</taxon>
        <taxon>Halobacteroidaceae</taxon>
        <taxon>Orenia</taxon>
    </lineage>
</organism>
<dbReference type="OrthoDB" id="9773221at2"/>
<protein>
    <submittedName>
        <fullName evidence="9">ABC transporter substrate-binding protein</fullName>
    </submittedName>
</protein>
<feature type="domain" description="ABC transmembrane type-1" evidence="8">
    <location>
        <begin position="96"/>
        <end position="312"/>
    </location>
</feature>
<sequence>MLTYISKRLLQVIPLLLIISMVSFFIMQFTPGDYLETLKMNPDISKELINDLKVKYGLDKGPVEQYFRWLWRVLHLDFGRSFKWNAPVTDVMGSRLLNTLILSLAAMVISWGMAIPIGVHSAVKKYSWSDNILGVFAFIGLSIPNFFFALLLLFLIVKFDINLPIGGMTSVDYEWLSPWEKVIDVLKHLLVPAIVLGTASVAGLMRQMRGQMIDVMREDYIRTARAKGLQERRIIYKHAFRNAINPLITIFGFQLSGLLSGAALTEIVTAWPGMGRMMLEAVRAKDIYLVMAGLMMGSLLLIIGNLVADILLSLVDPRIRYD</sequence>
<dbReference type="CDD" id="cd06261">
    <property type="entry name" value="TM_PBP2"/>
    <property type="match status" value="1"/>
</dbReference>
<evidence type="ECO:0000256" key="6">
    <source>
        <dbReference type="ARBA" id="ARBA00023136"/>
    </source>
</evidence>
<dbReference type="AlphaFoldDB" id="A0A1C0A7Q8"/>
<dbReference type="InterPro" id="IPR045621">
    <property type="entry name" value="BPD_transp_1_N"/>
</dbReference>
<evidence type="ECO:0000256" key="4">
    <source>
        <dbReference type="ARBA" id="ARBA00022692"/>
    </source>
</evidence>
<feature type="transmembrane region" description="Helical" evidence="7">
    <location>
        <begin position="185"/>
        <end position="205"/>
    </location>
</feature>
<comment type="subcellular location">
    <subcellularLocation>
        <location evidence="1 7">Cell membrane</location>
        <topology evidence="1 7">Multi-pass membrane protein</topology>
    </subcellularLocation>
</comment>
<evidence type="ECO:0000256" key="5">
    <source>
        <dbReference type="ARBA" id="ARBA00022989"/>
    </source>
</evidence>
<dbReference type="Pfam" id="PF19300">
    <property type="entry name" value="BPD_transp_1_N"/>
    <property type="match status" value="1"/>
</dbReference>
<reference evidence="9 10" key="2">
    <citation type="submission" date="2016-08" db="EMBL/GenBank/DDBJ databases">
        <title>Orenia metallireducens sp. nov. strain Z6, a Novel Metal-reducing Firmicute from the Deep Subsurface.</title>
        <authorList>
            <person name="Maxim B.I."/>
            <person name="Kenneth K."/>
            <person name="Flynn T.M."/>
            <person name="Oloughlin E.J."/>
            <person name="Locke R.A."/>
            <person name="Weber J.R."/>
            <person name="Egan S.M."/>
            <person name="Mackie R.I."/>
            <person name="Cann I.K."/>
        </authorList>
    </citation>
    <scope>NUCLEOTIDE SEQUENCE [LARGE SCALE GENOMIC DNA]</scope>
    <source>
        <strain evidence="9 10">Z6</strain>
    </source>
</reference>
<feature type="transmembrane region" description="Helical" evidence="7">
    <location>
        <begin position="243"/>
        <end position="267"/>
    </location>
</feature>
<name>A0A1C0A7Q8_9FIRM</name>
<keyword evidence="3" id="KW-1003">Cell membrane</keyword>
<gene>
    <name evidence="9" type="ORF">U472_09570</name>
</gene>
<dbReference type="SUPFAM" id="SSF161098">
    <property type="entry name" value="MetI-like"/>
    <property type="match status" value="1"/>
</dbReference>
<dbReference type="Proteomes" id="UP000093514">
    <property type="component" value="Unassembled WGS sequence"/>
</dbReference>
<dbReference type="Pfam" id="PF00528">
    <property type="entry name" value="BPD_transp_1"/>
    <property type="match status" value="1"/>
</dbReference>
<comment type="caution">
    <text evidence="9">The sequence shown here is derived from an EMBL/GenBank/DDBJ whole genome shotgun (WGS) entry which is preliminary data.</text>
</comment>
<dbReference type="PANTHER" id="PTHR30465:SF0">
    <property type="entry name" value="OLIGOPEPTIDE TRANSPORT SYSTEM PERMEASE PROTEIN APPB"/>
    <property type="match status" value="1"/>
</dbReference>
<keyword evidence="10" id="KW-1185">Reference proteome</keyword>
<feature type="transmembrane region" description="Helical" evidence="7">
    <location>
        <begin position="287"/>
        <end position="312"/>
    </location>
</feature>
<dbReference type="RefSeq" id="WP_068717895.1">
    <property type="nucleotide sequence ID" value="NZ_LWDV01000009.1"/>
</dbReference>